<accession>A0A084B1W3</accession>
<evidence type="ECO:0000313" key="7">
    <source>
        <dbReference type="EMBL" id="KEY71542.1"/>
    </source>
</evidence>
<proteinExistence type="inferred from homology"/>
<feature type="active site" description="Acyl-ester intermediate" evidence="3">
    <location>
        <position position="240"/>
    </location>
</feature>
<evidence type="ECO:0000256" key="5">
    <source>
        <dbReference type="SAM" id="MobiDB-lite"/>
    </source>
</evidence>
<evidence type="ECO:0000313" key="8">
    <source>
        <dbReference type="Proteomes" id="UP000028045"/>
    </source>
</evidence>
<reference evidence="7 8" key="1">
    <citation type="journal article" date="2014" name="BMC Genomics">
        <title>Comparative genome sequencing reveals chemotype-specific gene clusters in the toxigenic black mold Stachybotrys.</title>
        <authorList>
            <person name="Semeiks J."/>
            <person name="Borek D."/>
            <person name="Otwinowski Z."/>
            <person name="Grishin N.V."/>
        </authorList>
    </citation>
    <scope>NUCLEOTIDE SEQUENCE [LARGE SCALE GENOMIC DNA]</scope>
    <source>
        <strain evidence="8">CBS 109288 / IBT 7711</strain>
    </source>
</reference>
<dbReference type="PIRSF" id="PIRSF001221">
    <property type="entry name" value="Amidase_fungi"/>
    <property type="match status" value="1"/>
</dbReference>
<feature type="active site" description="Charge relay system" evidence="3">
    <location>
        <position position="141"/>
    </location>
</feature>
<keyword evidence="8" id="KW-1185">Reference proteome</keyword>
<gene>
    <name evidence="7" type="ORF">S7711_08922</name>
</gene>
<name>A0A084B1W3_STACB</name>
<feature type="region of interest" description="Disordered" evidence="5">
    <location>
        <begin position="1"/>
        <end position="24"/>
    </location>
</feature>
<feature type="binding site" evidence="4">
    <location>
        <begin position="237"/>
        <end position="240"/>
    </location>
    <ligand>
        <name>substrate</name>
    </ligand>
</feature>
<evidence type="ECO:0000256" key="1">
    <source>
        <dbReference type="ARBA" id="ARBA00009199"/>
    </source>
</evidence>
<feature type="compositionally biased region" description="Basic and acidic residues" evidence="5">
    <location>
        <begin position="13"/>
        <end position="24"/>
    </location>
</feature>
<dbReference type="InterPro" id="IPR036928">
    <property type="entry name" value="AS_sf"/>
</dbReference>
<dbReference type="Pfam" id="PF01425">
    <property type="entry name" value="Amidase"/>
    <property type="match status" value="1"/>
</dbReference>
<dbReference type="EMBL" id="KL648277">
    <property type="protein sequence ID" value="KEY71542.1"/>
    <property type="molecule type" value="Genomic_DNA"/>
</dbReference>
<evidence type="ECO:0000256" key="4">
    <source>
        <dbReference type="PIRSR" id="PIRSR001221-2"/>
    </source>
</evidence>
<dbReference type="Proteomes" id="UP000028045">
    <property type="component" value="Unassembled WGS sequence"/>
</dbReference>
<evidence type="ECO:0000259" key="6">
    <source>
        <dbReference type="Pfam" id="PF01425"/>
    </source>
</evidence>
<evidence type="ECO:0000256" key="3">
    <source>
        <dbReference type="PIRSR" id="PIRSR001221-1"/>
    </source>
</evidence>
<dbReference type="InterPro" id="IPR023631">
    <property type="entry name" value="Amidase_dom"/>
</dbReference>
<comment type="similarity">
    <text evidence="1">Belongs to the amidase family.</text>
</comment>
<dbReference type="HOGENOM" id="CLU_009600_9_2_1"/>
<dbReference type="PANTHER" id="PTHR46072:SF2">
    <property type="entry name" value="AMIDASE (EUROFUNG)"/>
    <property type="match status" value="1"/>
</dbReference>
<protein>
    <recommendedName>
        <fullName evidence="6">Amidase domain-containing protein</fullName>
    </recommendedName>
</protein>
<dbReference type="PANTHER" id="PTHR46072">
    <property type="entry name" value="AMIDASE-RELATED-RELATED"/>
    <property type="match status" value="1"/>
</dbReference>
<dbReference type="AlphaFoldDB" id="A0A084B1W3"/>
<dbReference type="GO" id="GO:0016787">
    <property type="term" value="F:hydrolase activity"/>
    <property type="evidence" value="ECO:0007669"/>
    <property type="project" value="UniProtKB-KW"/>
</dbReference>
<feature type="compositionally biased region" description="Polar residues" evidence="5">
    <location>
        <begin position="1"/>
        <end position="12"/>
    </location>
</feature>
<feature type="active site" description="Charge relay system" evidence="3">
    <location>
        <position position="216"/>
    </location>
</feature>
<organism evidence="7 8">
    <name type="scientific">Stachybotrys chartarum (strain CBS 109288 / IBT 7711)</name>
    <name type="common">Toxic black mold</name>
    <name type="synonym">Stilbospora chartarum</name>
    <dbReference type="NCBI Taxonomy" id="1280523"/>
    <lineage>
        <taxon>Eukaryota</taxon>
        <taxon>Fungi</taxon>
        <taxon>Dikarya</taxon>
        <taxon>Ascomycota</taxon>
        <taxon>Pezizomycotina</taxon>
        <taxon>Sordariomycetes</taxon>
        <taxon>Hypocreomycetidae</taxon>
        <taxon>Hypocreales</taxon>
        <taxon>Stachybotryaceae</taxon>
        <taxon>Stachybotrys</taxon>
    </lineage>
</organism>
<feature type="domain" description="Amidase" evidence="6">
    <location>
        <begin position="85"/>
        <end position="502"/>
    </location>
</feature>
<sequence>MAASTTETNQQLEWREVASRKRSERNDLVKAWDPLYDRRKKLASNNVQAWPETSGELTPRELEITNSIPSSLITKLASGELTAEETLRAFVKRTVIAHHLTNPLTEIMFDWGLERARALDRYWNEFGQPVGPFHGLPISLKDLINIKGTETTMGYVAWVGNVPQSNDTVVDILSKGGSVFYCKTNVPQTLMSGECFNYLFGRTTSPWNTNTSAGGSSGGEGSLVALGGSPIGVGSDIAGSINTPAQHNGIYGLCPSTQRLPLHGPDNAFQNLIVNGVAGPLSRSIDGLEVYVKGVLSMKPWEFDSTCVKLPWDQGEYKEYAGTGRKLCFGIINNDGVVTPHPPIQRGIRDTAKALRAAGHYVVETPTFLETVADSFEKSLMDVLNACGDEEIKRILSTYNEPVSPEIVLPGPKEKLDTPQFLAAANKILRLRQKYMVKWMQTAQTSPTGRPIDAFILPSGGHVAPPHGTMGYLLYEAISNLLDWTCATIPVGFVDQTVDQMPQDGKFIPLSEEDEANWVECK</sequence>
<dbReference type="OrthoDB" id="6428749at2759"/>
<evidence type="ECO:0000256" key="2">
    <source>
        <dbReference type="ARBA" id="ARBA00022801"/>
    </source>
</evidence>
<feature type="binding site" evidence="4">
    <location>
        <position position="216"/>
    </location>
    <ligand>
        <name>substrate</name>
    </ligand>
</feature>
<dbReference type="Gene3D" id="3.90.1300.10">
    <property type="entry name" value="Amidase signature (AS) domain"/>
    <property type="match status" value="1"/>
</dbReference>
<keyword evidence="2" id="KW-0378">Hydrolase</keyword>
<feature type="binding site" evidence="4">
    <location>
        <position position="190"/>
    </location>
    <ligand>
        <name>substrate</name>
    </ligand>
</feature>
<dbReference type="SUPFAM" id="SSF75304">
    <property type="entry name" value="Amidase signature (AS) enzymes"/>
    <property type="match status" value="1"/>
</dbReference>